<evidence type="ECO:0000259" key="1">
    <source>
        <dbReference type="Pfam" id="PF14588"/>
    </source>
</evidence>
<dbReference type="PANTHER" id="PTHR43760">
    <property type="entry name" value="ENDORIBONUCLEASE-RELATED"/>
    <property type="match status" value="1"/>
</dbReference>
<dbReference type="AlphaFoldDB" id="A0A1H4K1N8"/>
<dbReference type="InterPro" id="IPR035959">
    <property type="entry name" value="RutC-like_sf"/>
</dbReference>
<dbReference type="Gene3D" id="3.30.1330.40">
    <property type="entry name" value="RutC-like"/>
    <property type="match status" value="1"/>
</dbReference>
<dbReference type="CDD" id="cd02199">
    <property type="entry name" value="YjgF_YER057c_UK114_like_1"/>
    <property type="match status" value="1"/>
</dbReference>
<name>A0A1H4K1N8_9FLAO</name>
<dbReference type="Proteomes" id="UP000183038">
    <property type="component" value="Unassembled WGS sequence"/>
</dbReference>
<dbReference type="EMBL" id="FNTB01000001">
    <property type="protein sequence ID" value="SEB51998.1"/>
    <property type="molecule type" value="Genomic_DNA"/>
</dbReference>
<dbReference type="RefSeq" id="WP_074670096.1">
    <property type="nucleotide sequence ID" value="NZ_FNTB01000001.1"/>
</dbReference>
<dbReference type="InterPro" id="IPR013813">
    <property type="entry name" value="Endoribo_LPSP/chorism_mut-like"/>
</dbReference>
<dbReference type="Pfam" id="PF14588">
    <property type="entry name" value="YjgF_endoribonc"/>
    <property type="match status" value="1"/>
</dbReference>
<evidence type="ECO:0000313" key="2">
    <source>
        <dbReference type="EMBL" id="SEB51998.1"/>
    </source>
</evidence>
<protein>
    <submittedName>
        <fullName evidence="2">Enamine deaminase RidA, house cleaning of reactive enamine intermediates, YjgF/YER057c/UK114 family</fullName>
    </submittedName>
</protein>
<dbReference type="OrthoDB" id="9806350at2"/>
<evidence type="ECO:0000313" key="3">
    <source>
        <dbReference type="Proteomes" id="UP000183038"/>
    </source>
</evidence>
<dbReference type="SUPFAM" id="SSF55298">
    <property type="entry name" value="YjgF-like"/>
    <property type="match status" value="1"/>
</dbReference>
<organism evidence="2 3">
    <name type="scientific">Maribacter dokdonensis</name>
    <dbReference type="NCBI Taxonomy" id="320912"/>
    <lineage>
        <taxon>Bacteria</taxon>
        <taxon>Pseudomonadati</taxon>
        <taxon>Bacteroidota</taxon>
        <taxon>Flavobacteriia</taxon>
        <taxon>Flavobacteriales</taxon>
        <taxon>Flavobacteriaceae</taxon>
        <taxon>Maribacter</taxon>
    </lineage>
</organism>
<sequence>MDPKENLKNLGLELPTVSTPGGNYVSVNIRDNIAYIAIQFPILNEKFLYQGRLGNEISTEQGYKAMELCALNVLAQVESKIGFHKIIGLNHFDAYFQSAENWDESPNVVNGASNLFVKVLNEKGQHSRAIFGVHKLPRNFCVGLTATFTIKTE</sequence>
<dbReference type="PANTHER" id="PTHR43760:SF1">
    <property type="entry name" value="ENDORIBONUCLEASE L-PSP_CHORISMATE MUTASE-LIKE DOMAIN-CONTAINING PROTEIN"/>
    <property type="match status" value="1"/>
</dbReference>
<gene>
    <name evidence="2" type="ORF">SAMN05192540_0683</name>
</gene>
<proteinExistence type="predicted"/>
<reference evidence="2 3" key="1">
    <citation type="submission" date="2016-10" db="EMBL/GenBank/DDBJ databases">
        <authorList>
            <person name="de Groot N.N."/>
        </authorList>
    </citation>
    <scope>NUCLEOTIDE SEQUENCE [LARGE SCALE GENOMIC DNA]</scope>
    <source>
        <strain evidence="2 3">MAR_2009_71</strain>
    </source>
</reference>
<feature type="domain" description="Endoribonuclease L-PSP/chorismate mutase-like" evidence="1">
    <location>
        <begin position="7"/>
        <end position="139"/>
    </location>
</feature>
<accession>A0A1H4K1N8</accession>